<feature type="binding site" evidence="6">
    <location>
        <begin position="604"/>
        <end position="605"/>
    </location>
    <ligand>
        <name>substrate</name>
    </ligand>
</feature>
<gene>
    <name evidence="10" type="ORF">KGD82_06205</name>
</gene>
<evidence type="ECO:0000256" key="3">
    <source>
        <dbReference type="ARBA" id="ARBA00022679"/>
    </source>
</evidence>
<keyword evidence="10" id="KW-0378">Hydrolase</keyword>
<dbReference type="Pfam" id="PF03633">
    <property type="entry name" value="Glyco_hydro_65C"/>
    <property type="match status" value="1"/>
</dbReference>
<evidence type="ECO:0000256" key="2">
    <source>
        <dbReference type="ARBA" id="ARBA00022676"/>
    </source>
</evidence>
<feature type="domain" description="Glycoside hydrolase family 65 central catalytic" evidence="7">
    <location>
        <begin position="313"/>
        <end position="703"/>
    </location>
</feature>
<dbReference type="PANTHER" id="PTHR11051">
    <property type="entry name" value="GLYCOSYL HYDROLASE-RELATED"/>
    <property type="match status" value="1"/>
</dbReference>
<dbReference type="Gene3D" id="2.60.420.10">
    <property type="entry name" value="Maltose phosphorylase, domain 3"/>
    <property type="match status" value="1"/>
</dbReference>
<dbReference type="Gene3D" id="1.50.10.10">
    <property type="match status" value="1"/>
</dbReference>
<dbReference type="PANTHER" id="PTHR11051:SF8">
    <property type="entry name" value="PROTEIN-GLUCOSYLGALACTOSYLHYDROXYLYSINE GLUCOSIDASE"/>
    <property type="match status" value="1"/>
</dbReference>
<evidence type="ECO:0000259" key="8">
    <source>
        <dbReference type="Pfam" id="PF03633"/>
    </source>
</evidence>
<keyword evidence="11" id="KW-1185">Reference proteome</keyword>
<dbReference type="GO" id="GO:0004553">
    <property type="term" value="F:hydrolase activity, hydrolyzing O-glycosyl compounds"/>
    <property type="evidence" value="ECO:0007669"/>
    <property type="project" value="TreeGrafter"/>
</dbReference>
<organism evidence="10 11">
    <name type="scientific">Nocardiopsis eucommiae</name>
    <dbReference type="NCBI Taxonomy" id="2831970"/>
    <lineage>
        <taxon>Bacteria</taxon>
        <taxon>Bacillati</taxon>
        <taxon>Actinomycetota</taxon>
        <taxon>Actinomycetes</taxon>
        <taxon>Streptosporangiales</taxon>
        <taxon>Nocardiopsidaceae</taxon>
        <taxon>Nocardiopsis</taxon>
    </lineage>
</organism>
<protein>
    <submittedName>
        <fullName evidence="10">Glycoside hydrolase family 65 protein</fullName>
    </submittedName>
</protein>
<feature type="domain" description="Glycoside hydrolase family 65 N-terminal" evidence="9">
    <location>
        <begin position="8"/>
        <end position="259"/>
    </location>
</feature>
<dbReference type="InterPro" id="IPR037018">
    <property type="entry name" value="GH65_N"/>
</dbReference>
<dbReference type="InterPro" id="IPR012341">
    <property type="entry name" value="6hp_glycosidase-like_sf"/>
</dbReference>
<dbReference type="FunFam" id="1.50.10.10:FF:000053">
    <property type="entry name" value="Putative glycosyl hydrolase"/>
    <property type="match status" value="1"/>
</dbReference>
<proteinExistence type="inferred from homology"/>
<reference evidence="10" key="1">
    <citation type="submission" date="2021-05" db="EMBL/GenBank/DDBJ databases">
        <authorList>
            <person name="Kaiqin L."/>
            <person name="Jian G."/>
        </authorList>
    </citation>
    <scope>NUCLEOTIDE SEQUENCE</scope>
    <source>
        <strain evidence="10">HDS5</strain>
    </source>
</reference>
<dbReference type="InterPro" id="IPR017045">
    <property type="entry name" value="Malt_Pase/Glycosyl_Hdrlase"/>
</dbReference>
<evidence type="ECO:0000259" key="9">
    <source>
        <dbReference type="Pfam" id="PF03636"/>
    </source>
</evidence>
<dbReference type="Gene3D" id="2.70.98.40">
    <property type="entry name" value="Glycoside hydrolase, family 65, N-terminal domain"/>
    <property type="match status" value="1"/>
</dbReference>
<evidence type="ECO:0000259" key="7">
    <source>
        <dbReference type="Pfam" id="PF03632"/>
    </source>
</evidence>
<dbReference type="InterPro" id="IPR005194">
    <property type="entry name" value="Glyco_hydro_65_C"/>
</dbReference>
<dbReference type="InterPro" id="IPR005196">
    <property type="entry name" value="Glyco_hydro_65_N"/>
</dbReference>
<evidence type="ECO:0000256" key="5">
    <source>
        <dbReference type="PIRSR" id="PIRSR036289-50"/>
    </source>
</evidence>
<dbReference type="InterPro" id="IPR011013">
    <property type="entry name" value="Gal_mutarotase_sf_dom"/>
</dbReference>
<dbReference type="InterPro" id="IPR008928">
    <property type="entry name" value="6-hairpin_glycosidase_sf"/>
</dbReference>
<dbReference type="KEGG" id="nec:KGD82_06205"/>
<dbReference type="GO" id="GO:0005975">
    <property type="term" value="P:carbohydrate metabolic process"/>
    <property type="evidence" value="ECO:0007669"/>
    <property type="project" value="InterPro"/>
</dbReference>
<keyword evidence="4" id="KW-0326">Glycosidase</keyword>
<evidence type="ECO:0000313" key="10">
    <source>
        <dbReference type="EMBL" id="QVJ02269.1"/>
    </source>
</evidence>
<dbReference type="GO" id="GO:0016757">
    <property type="term" value="F:glycosyltransferase activity"/>
    <property type="evidence" value="ECO:0007669"/>
    <property type="project" value="UniProtKB-KW"/>
</dbReference>
<dbReference type="AlphaFoldDB" id="A0A975QLA8"/>
<feature type="binding site" evidence="6">
    <location>
        <begin position="349"/>
        <end position="350"/>
    </location>
    <ligand>
        <name>substrate</name>
    </ligand>
</feature>
<keyword evidence="2" id="KW-0328">Glycosyltransferase</keyword>
<dbReference type="EMBL" id="CP074402">
    <property type="protein sequence ID" value="QVJ02269.1"/>
    <property type="molecule type" value="Genomic_DNA"/>
</dbReference>
<dbReference type="InterPro" id="IPR005195">
    <property type="entry name" value="Glyco_hydro_65_M"/>
</dbReference>
<keyword evidence="3" id="KW-0808">Transferase</keyword>
<comment type="similarity">
    <text evidence="1">Belongs to the glycosyl hydrolase 65 family.</text>
</comment>
<name>A0A975QLA8_9ACTN</name>
<evidence type="ECO:0000256" key="1">
    <source>
        <dbReference type="ARBA" id="ARBA00006768"/>
    </source>
</evidence>
<evidence type="ECO:0000313" key="11">
    <source>
        <dbReference type="Proteomes" id="UP000682416"/>
    </source>
</evidence>
<feature type="domain" description="Glycoside hydrolase family 65 C-terminal" evidence="8">
    <location>
        <begin position="714"/>
        <end position="770"/>
    </location>
</feature>
<accession>A0A975QLA8</accession>
<dbReference type="Pfam" id="PF03636">
    <property type="entry name" value="Glyco_hydro_65N"/>
    <property type="match status" value="1"/>
</dbReference>
<dbReference type="Pfam" id="PF03632">
    <property type="entry name" value="Glyco_hydro_65m"/>
    <property type="match status" value="1"/>
</dbReference>
<dbReference type="GO" id="GO:0030246">
    <property type="term" value="F:carbohydrate binding"/>
    <property type="evidence" value="ECO:0007669"/>
    <property type="project" value="InterPro"/>
</dbReference>
<evidence type="ECO:0000256" key="6">
    <source>
        <dbReference type="PIRSR" id="PIRSR036289-51"/>
    </source>
</evidence>
<evidence type="ECO:0000256" key="4">
    <source>
        <dbReference type="ARBA" id="ARBA00023295"/>
    </source>
</evidence>
<dbReference type="Proteomes" id="UP000682416">
    <property type="component" value="Chromosome"/>
</dbReference>
<dbReference type="SUPFAM" id="SSF48208">
    <property type="entry name" value="Six-hairpin glycosidases"/>
    <property type="match status" value="1"/>
</dbReference>
<feature type="active site" description="Proton donor" evidence="5">
    <location>
        <position position="488"/>
    </location>
</feature>
<dbReference type="PIRSF" id="PIRSF036289">
    <property type="entry name" value="Glycosyl_hydrolase_malt_phosph"/>
    <property type="match status" value="1"/>
</dbReference>
<dbReference type="SUPFAM" id="SSF74650">
    <property type="entry name" value="Galactose mutarotase-like"/>
    <property type="match status" value="1"/>
</dbReference>
<sequence length="788" mass="87644">MDPWTLEYEGPDPQGALVRETLCTLGNGYFATRGAPPEAGAGSTCYPGTYVAGCYDRAVSTVADRRVDNEDLVNVPNWLPLTFRPEDGDWFGEPAAGLPQRTELDMRRGTLTRTFHTVHAGRRTHVTQCRLVSMDDPHLATLRTTLTPENWAGTVVVRSALDGTVSNRGVARYRDLNGRHLAPLGAGSENTGTAWLRCRTLTSGVEIVLASRTLVTRDGRATTCATPTSDDWAATDLTLNVRTGEPTTVEKTVALYTSRDRAVGDCLDAALHALDRAGDFSELARRHEAAWRHLWETCSVEVDSERDQRLLNLHLFHLLQTLSPHTPDLDVGVPARGLHGEAYRGHVFWDEVFVLPFLNLRFPQTARGLLRYRWRRLPRARASARAAGLRGALFPWQSASDGREETQELHLNPRSGHWLPDNSHLQRHVGLAVAYNVWQHYRVTGDVAFLCEFGAELLLEVARAFADMAVFDEELDRFVIRGVMGPDEYHDGYPGRAVPGLDDNAYTNVMTVWVLLRALDILRTLPGPFREELQESLGLEADEIARFESVSRGLHVPFHEGVISQFAHYEDLDELDWEAYQGVRRLDRALEAEGDDCNHYRAAKQADVLMLFLLLSEEEITDILERLGHARDPELVPRTIDHYLARTAHGSSLSSVAHAWVLSRTDREASWEFFRDALGTDVEGAPDGSTAEGIHMGAMAGTVDILTRCYTGLAVREGVLHLSLRLPADLDRLSFDLRCLRQGRVRVEVFRDRVRVSVPASGGPPVTVRVGVHLVSVRPGTACLLPLA</sequence>